<dbReference type="PANTHER" id="PTHR30404:SF0">
    <property type="entry name" value="N-ACETYLMURAMOYL-L-ALANINE AMIDASE AMIC"/>
    <property type="match status" value="1"/>
</dbReference>
<dbReference type="InterPro" id="IPR050695">
    <property type="entry name" value="N-acetylmuramoyl_amidase_3"/>
</dbReference>
<reference evidence="5 6" key="1">
    <citation type="submission" date="2017-04" db="EMBL/GenBank/DDBJ databases">
        <title>Genomic insights into metabolism of Thermodesulfobium acidiphilum.</title>
        <authorList>
            <person name="Toshchakov S.V."/>
            <person name="Frolov E.N."/>
            <person name="Kublanov I.V."/>
            <person name="Samarov N.I."/>
            <person name="Novikov A."/>
            <person name="Lebedinsky A.V."/>
            <person name="Bonch-Osmolovskaya E.A."/>
            <person name="Chernyh N.A."/>
        </authorList>
    </citation>
    <scope>NUCLEOTIDE SEQUENCE [LARGE SCALE GENOMIC DNA]</scope>
    <source>
        <strain evidence="5 6">3127-1</strain>
    </source>
</reference>
<dbReference type="Gene3D" id="2.60.40.3500">
    <property type="match status" value="1"/>
</dbReference>
<evidence type="ECO:0000256" key="2">
    <source>
        <dbReference type="ARBA" id="ARBA00011901"/>
    </source>
</evidence>
<dbReference type="CDD" id="cd02696">
    <property type="entry name" value="MurNAc-LAA"/>
    <property type="match status" value="1"/>
</dbReference>
<keyword evidence="6" id="KW-1185">Reference proteome</keyword>
<comment type="catalytic activity">
    <reaction evidence="1">
        <text>Hydrolyzes the link between N-acetylmuramoyl residues and L-amino acid residues in certain cell-wall glycopeptides.</text>
        <dbReference type="EC" id="3.5.1.28"/>
    </reaction>
</comment>
<dbReference type="KEGG" id="taci:TDSAC_1142"/>
<dbReference type="PANTHER" id="PTHR30404">
    <property type="entry name" value="N-ACETYLMURAMOYL-L-ALANINE AMIDASE"/>
    <property type="match status" value="1"/>
</dbReference>
<evidence type="ECO:0000259" key="4">
    <source>
        <dbReference type="SMART" id="SM00646"/>
    </source>
</evidence>
<feature type="domain" description="MurNAc-LAA" evidence="4">
    <location>
        <begin position="260"/>
        <end position="368"/>
    </location>
</feature>
<dbReference type="Gene3D" id="3.40.630.40">
    <property type="entry name" value="Zn-dependent exopeptidases"/>
    <property type="match status" value="1"/>
</dbReference>
<evidence type="ECO:0000313" key="6">
    <source>
        <dbReference type="Proteomes" id="UP000244792"/>
    </source>
</evidence>
<dbReference type="Proteomes" id="UP000244792">
    <property type="component" value="Chromosome"/>
</dbReference>
<evidence type="ECO:0000313" key="5">
    <source>
        <dbReference type="EMBL" id="AWB10487.1"/>
    </source>
</evidence>
<dbReference type="EMBL" id="CP020921">
    <property type="protein sequence ID" value="AWB10487.1"/>
    <property type="molecule type" value="Genomic_DNA"/>
</dbReference>
<sequence>MRLRYFDIIFFLLCAMAFSYNIARAGELLTVQNVFFKSSQNNSAVVFVQIQGNPKFSYFRLEDGRIVLNIENSKIIRKGAIIPTSNTDVVSEIHFAQNTPDMVRVVVGSNVKAKYNITKIDGGILISVGSSTPLISLAKDITSELQNVVPYNYAPEKNQLAKTQPSQENLNVTSSSISTLNAKNSKIIVIDPGHGGSDPGCVANGVQEKVATLGVALHLKPILEKMGFKVIMTRETDTDVWGKPNMPGFDADESELQARVNIANENRAALFLSIHFNACADPSIHGTQVYYYTPQSYRYASIMINDISKVNPVYTDRPIRRPFWVIKYTTMPSILIETDFITNPTVAAQVYDAAYQEKIAQAIAQGIYDSYKEIYQ</sequence>
<dbReference type="AlphaFoldDB" id="A0A2R4W101"/>
<gene>
    <name evidence="5" type="ORF">TDSAC_1142</name>
</gene>
<dbReference type="GO" id="GO:0030288">
    <property type="term" value="C:outer membrane-bounded periplasmic space"/>
    <property type="evidence" value="ECO:0007669"/>
    <property type="project" value="TreeGrafter"/>
</dbReference>
<evidence type="ECO:0000256" key="1">
    <source>
        <dbReference type="ARBA" id="ARBA00001561"/>
    </source>
</evidence>
<proteinExistence type="predicted"/>
<dbReference type="RefSeq" id="WP_108309282.1">
    <property type="nucleotide sequence ID" value="NZ_CP020921.1"/>
</dbReference>
<dbReference type="OrthoDB" id="9813450at2"/>
<name>A0A2R4W101_THEAF</name>
<dbReference type="InterPro" id="IPR002508">
    <property type="entry name" value="MurNAc-LAA_cat"/>
</dbReference>
<dbReference type="SUPFAM" id="SSF53187">
    <property type="entry name" value="Zn-dependent exopeptidases"/>
    <property type="match status" value="1"/>
</dbReference>
<evidence type="ECO:0000256" key="3">
    <source>
        <dbReference type="ARBA" id="ARBA00022801"/>
    </source>
</evidence>
<dbReference type="GO" id="GO:0009253">
    <property type="term" value="P:peptidoglycan catabolic process"/>
    <property type="evidence" value="ECO:0007669"/>
    <property type="project" value="InterPro"/>
</dbReference>
<dbReference type="Pfam" id="PF01520">
    <property type="entry name" value="Amidase_3"/>
    <property type="match status" value="1"/>
</dbReference>
<dbReference type="SMART" id="SM00646">
    <property type="entry name" value="Ami_3"/>
    <property type="match status" value="1"/>
</dbReference>
<dbReference type="GO" id="GO:0008745">
    <property type="term" value="F:N-acetylmuramoyl-L-alanine amidase activity"/>
    <property type="evidence" value="ECO:0007669"/>
    <property type="project" value="UniProtKB-EC"/>
</dbReference>
<dbReference type="EC" id="3.5.1.28" evidence="2"/>
<keyword evidence="3" id="KW-0378">Hydrolase</keyword>
<organism evidence="5 6">
    <name type="scientific">Thermodesulfobium acidiphilum</name>
    <dbReference type="NCBI Taxonomy" id="1794699"/>
    <lineage>
        <taxon>Bacteria</taxon>
        <taxon>Pseudomonadati</taxon>
        <taxon>Thermodesulfobiota</taxon>
        <taxon>Thermodesulfobiia</taxon>
        <taxon>Thermodesulfobiales</taxon>
        <taxon>Thermodesulfobiaceae</taxon>
        <taxon>Thermodesulfobium</taxon>
    </lineage>
</organism>
<accession>A0A2R4W101</accession>
<protein>
    <recommendedName>
        <fullName evidence="2">N-acetylmuramoyl-L-alanine amidase</fullName>
        <ecNumber evidence="2">3.5.1.28</ecNumber>
    </recommendedName>
</protein>